<feature type="transmembrane region" description="Helical" evidence="7">
    <location>
        <begin position="37"/>
        <end position="58"/>
    </location>
</feature>
<dbReference type="OrthoDB" id="9806522at2"/>
<evidence type="ECO:0000256" key="5">
    <source>
        <dbReference type="ARBA" id="ARBA00022989"/>
    </source>
</evidence>
<evidence type="ECO:0000313" key="11">
    <source>
        <dbReference type="Proteomes" id="UP000294902"/>
    </source>
</evidence>
<proteinExistence type="inferred from homology"/>
<dbReference type="InterPro" id="IPR058533">
    <property type="entry name" value="Cation_efflux_TM"/>
</dbReference>
<dbReference type="GO" id="GO:0008324">
    <property type="term" value="F:monoatomic cation transmembrane transporter activity"/>
    <property type="evidence" value="ECO:0007669"/>
    <property type="project" value="InterPro"/>
</dbReference>
<dbReference type="InterPro" id="IPR050291">
    <property type="entry name" value="CDF_Transporter"/>
</dbReference>
<dbReference type="Proteomes" id="UP000294902">
    <property type="component" value="Unassembled WGS sequence"/>
</dbReference>
<feature type="domain" description="Cation efflux protein cytoplasmic" evidence="9">
    <location>
        <begin position="216"/>
        <end position="293"/>
    </location>
</feature>
<evidence type="ECO:0000256" key="2">
    <source>
        <dbReference type="ARBA" id="ARBA00008114"/>
    </source>
</evidence>
<comment type="subcellular location">
    <subcellularLocation>
        <location evidence="1">Membrane</location>
        <topology evidence="1">Multi-pass membrane protein</topology>
    </subcellularLocation>
</comment>
<sequence length="295" mass="32938">MNRSEQASRITKYNLLGNGVLIIIKLMAGILGKSGAMLADGLHSITDFLTDVIVLISFKITKRPPDKAYHYGYGKFETLATLFITLTLFYAGFIILRSGVINIFSYLKGEHIDLPKSIAIYGALLSIIIKEVMYRMTIKVGKRIQSQALVANAWHHRSDAFSSVAALIGISAAVLLGPSFAVLDPIVAIIVSLIVFKIALKLLYPSINELMEGRIDEEKIKLIIKVINENKNIKGYHKLRTRKVGRLIVIDFHISLNKDLKLHIAHDIAHDIENELKEVLGEELVVTIHIEPHKN</sequence>
<evidence type="ECO:0000256" key="7">
    <source>
        <dbReference type="SAM" id="Phobius"/>
    </source>
</evidence>
<dbReference type="InterPro" id="IPR027469">
    <property type="entry name" value="Cation_efflux_TMD_sf"/>
</dbReference>
<feature type="domain" description="Cation efflux protein transmembrane" evidence="8">
    <location>
        <begin position="14"/>
        <end position="211"/>
    </location>
</feature>
<dbReference type="GO" id="GO:0016020">
    <property type="term" value="C:membrane"/>
    <property type="evidence" value="ECO:0007669"/>
    <property type="project" value="UniProtKB-SubCell"/>
</dbReference>
<evidence type="ECO:0000313" key="10">
    <source>
        <dbReference type="EMBL" id="TCT15550.1"/>
    </source>
</evidence>
<name>A0A4V2V0E2_9FIRM</name>
<feature type="transmembrane region" description="Helical" evidence="7">
    <location>
        <begin position="186"/>
        <end position="204"/>
    </location>
</feature>
<evidence type="ECO:0000256" key="4">
    <source>
        <dbReference type="ARBA" id="ARBA00022692"/>
    </source>
</evidence>
<feature type="transmembrane region" description="Helical" evidence="7">
    <location>
        <begin position="118"/>
        <end position="138"/>
    </location>
</feature>
<protein>
    <submittedName>
        <fullName evidence="10">Cation diffusion facilitator family transporter</fullName>
    </submittedName>
</protein>
<dbReference type="SUPFAM" id="SSF161111">
    <property type="entry name" value="Cation efflux protein transmembrane domain-like"/>
    <property type="match status" value="1"/>
</dbReference>
<evidence type="ECO:0000256" key="6">
    <source>
        <dbReference type="ARBA" id="ARBA00023136"/>
    </source>
</evidence>
<dbReference type="InterPro" id="IPR002524">
    <property type="entry name" value="Cation_efflux"/>
</dbReference>
<feature type="transmembrane region" description="Helical" evidence="7">
    <location>
        <begin position="12"/>
        <end position="31"/>
    </location>
</feature>
<keyword evidence="6 7" id="KW-0472">Membrane</keyword>
<feature type="transmembrane region" description="Helical" evidence="7">
    <location>
        <begin position="79"/>
        <end position="106"/>
    </location>
</feature>
<dbReference type="AlphaFoldDB" id="A0A4V2V0E2"/>
<dbReference type="Gene3D" id="1.20.1510.10">
    <property type="entry name" value="Cation efflux protein transmembrane domain"/>
    <property type="match status" value="1"/>
</dbReference>
<evidence type="ECO:0000256" key="3">
    <source>
        <dbReference type="ARBA" id="ARBA00022448"/>
    </source>
</evidence>
<evidence type="ECO:0000259" key="9">
    <source>
        <dbReference type="Pfam" id="PF16916"/>
    </source>
</evidence>
<dbReference type="Pfam" id="PF01545">
    <property type="entry name" value="Cation_efflux"/>
    <property type="match status" value="1"/>
</dbReference>
<comment type="similarity">
    <text evidence="2">Belongs to the cation diffusion facilitator (CDF) transporter (TC 2.A.4) family.</text>
</comment>
<gene>
    <name evidence="10" type="ORF">EDC18_103256</name>
</gene>
<feature type="transmembrane region" description="Helical" evidence="7">
    <location>
        <begin position="159"/>
        <end position="180"/>
    </location>
</feature>
<dbReference type="NCBIfam" id="TIGR01297">
    <property type="entry name" value="CDF"/>
    <property type="match status" value="1"/>
</dbReference>
<keyword evidence="3" id="KW-0813">Transport</keyword>
<evidence type="ECO:0000256" key="1">
    <source>
        <dbReference type="ARBA" id="ARBA00004141"/>
    </source>
</evidence>
<dbReference type="Gene3D" id="3.30.70.1350">
    <property type="entry name" value="Cation efflux protein, cytoplasmic domain"/>
    <property type="match status" value="1"/>
</dbReference>
<comment type="caution">
    <text evidence="10">The sequence shown here is derived from an EMBL/GenBank/DDBJ whole genome shotgun (WGS) entry which is preliminary data.</text>
</comment>
<accession>A0A4V2V0E2</accession>
<keyword evidence="11" id="KW-1185">Reference proteome</keyword>
<dbReference type="FunFam" id="1.20.1510.10:FF:000006">
    <property type="entry name" value="Divalent cation efflux transporter"/>
    <property type="match status" value="1"/>
</dbReference>
<evidence type="ECO:0000259" key="8">
    <source>
        <dbReference type="Pfam" id="PF01545"/>
    </source>
</evidence>
<reference evidence="10 11" key="1">
    <citation type="submission" date="2019-03" db="EMBL/GenBank/DDBJ databases">
        <title>Genomic Encyclopedia of Type Strains, Phase IV (KMG-IV): sequencing the most valuable type-strain genomes for metagenomic binning, comparative biology and taxonomic classification.</title>
        <authorList>
            <person name="Goeker M."/>
        </authorList>
    </citation>
    <scope>NUCLEOTIDE SEQUENCE [LARGE SCALE GENOMIC DNA]</scope>
    <source>
        <strain evidence="10 11">DSM 24629</strain>
    </source>
</reference>
<dbReference type="InterPro" id="IPR036837">
    <property type="entry name" value="Cation_efflux_CTD_sf"/>
</dbReference>
<keyword evidence="4 7" id="KW-0812">Transmembrane</keyword>
<keyword evidence="5 7" id="KW-1133">Transmembrane helix</keyword>
<dbReference type="EMBL" id="SMAL01000003">
    <property type="protein sequence ID" value="TCT15550.1"/>
    <property type="molecule type" value="Genomic_DNA"/>
</dbReference>
<organism evidence="10 11">
    <name type="scientific">Natranaerovirga pectinivora</name>
    <dbReference type="NCBI Taxonomy" id="682400"/>
    <lineage>
        <taxon>Bacteria</taxon>
        <taxon>Bacillati</taxon>
        <taxon>Bacillota</taxon>
        <taxon>Clostridia</taxon>
        <taxon>Lachnospirales</taxon>
        <taxon>Natranaerovirgaceae</taxon>
        <taxon>Natranaerovirga</taxon>
    </lineage>
</organism>
<dbReference type="Pfam" id="PF16916">
    <property type="entry name" value="ZT_dimer"/>
    <property type="match status" value="1"/>
</dbReference>
<dbReference type="SUPFAM" id="SSF160240">
    <property type="entry name" value="Cation efflux protein cytoplasmic domain-like"/>
    <property type="match status" value="1"/>
</dbReference>
<dbReference type="PANTHER" id="PTHR43840:SF15">
    <property type="entry name" value="MITOCHONDRIAL METAL TRANSPORTER 1-RELATED"/>
    <property type="match status" value="1"/>
</dbReference>
<dbReference type="RefSeq" id="WP_132251338.1">
    <property type="nucleotide sequence ID" value="NZ_SMAL01000003.1"/>
</dbReference>
<dbReference type="InterPro" id="IPR027470">
    <property type="entry name" value="Cation_efflux_CTD"/>
</dbReference>
<dbReference type="PANTHER" id="PTHR43840">
    <property type="entry name" value="MITOCHONDRIAL METAL TRANSPORTER 1-RELATED"/>
    <property type="match status" value="1"/>
</dbReference>